<feature type="non-terminal residue" evidence="1">
    <location>
        <position position="107"/>
    </location>
</feature>
<protein>
    <submittedName>
        <fullName evidence="1">Uncharacterized protein</fullName>
    </submittedName>
</protein>
<reference evidence="1" key="1">
    <citation type="journal article" date="2014" name="Front. Microbiol.">
        <title>High frequency of phylogenetically diverse reductive dehalogenase-homologous genes in deep subseafloor sedimentary metagenomes.</title>
        <authorList>
            <person name="Kawai M."/>
            <person name="Futagami T."/>
            <person name="Toyoda A."/>
            <person name="Takaki Y."/>
            <person name="Nishi S."/>
            <person name="Hori S."/>
            <person name="Arai W."/>
            <person name="Tsubouchi T."/>
            <person name="Morono Y."/>
            <person name="Uchiyama I."/>
            <person name="Ito T."/>
            <person name="Fujiyama A."/>
            <person name="Inagaki F."/>
            <person name="Takami H."/>
        </authorList>
    </citation>
    <scope>NUCLEOTIDE SEQUENCE</scope>
    <source>
        <strain evidence="1">Expedition CK06-06</strain>
    </source>
</reference>
<sequence>MREYEIETEENFDSMVIRFKAFFEQRRKSSLDFKKIKIIAKALRKSKTSKQHRYYFQCIGQLQDAFELVGYNYTKDEIHEFIKRKAGYTRMILVPSGESVEVTKSIA</sequence>
<dbReference type="AlphaFoldDB" id="X0W3Z0"/>
<comment type="caution">
    <text evidence="1">The sequence shown here is derived from an EMBL/GenBank/DDBJ whole genome shotgun (WGS) entry which is preliminary data.</text>
</comment>
<gene>
    <name evidence="1" type="ORF">S01H1_49856</name>
</gene>
<proteinExistence type="predicted"/>
<organism evidence="1">
    <name type="scientific">marine sediment metagenome</name>
    <dbReference type="NCBI Taxonomy" id="412755"/>
    <lineage>
        <taxon>unclassified sequences</taxon>
        <taxon>metagenomes</taxon>
        <taxon>ecological metagenomes</taxon>
    </lineage>
</organism>
<name>X0W3Z0_9ZZZZ</name>
<accession>X0W3Z0</accession>
<evidence type="ECO:0000313" key="1">
    <source>
        <dbReference type="EMBL" id="GAG25554.1"/>
    </source>
</evidence>
<dbReference type="Gene3D" id="1.10.3790.10">
    <property type="entry name" value="NinB"/>
    <property type="match status" value="1"/>
</dbReference>
<dbReference type="EMBL" id="BARS01032096">
    <property type="protein sequence ID" value="GAG25554.1"/>
    <property type="molecule type" value="Genomic_DNA"/>
</dbReference>
<dbReference type="InterPro" id="IPR036619">
    <property type="entry name" value="NinB_sf"/>
</dbReference>